<evidence type="ECO:0000313" key="3">
    <source>
        <dbReference type="EMBL" id="PIS15580.1"/>
    </source>
</evidence>
<feature type="domain" description="Peptidase C39-like" evidence="2">
    <location>
        <begin position="451"/>
        <end position="595"/>
    </location>
</feature>
<dbReference type="Pfam" id="PF13529">
    <property type="entry name" value="Peptidase_C39_2"/>
    <property type="match status" value="1"/>
</dbReference>
<dbReference type="AlphaFoldDB" id="A0A2H0WSE1"/>
<feature type="region of interest" description="Disordered" evidence="1">
    <location>
        <begin position="170"/>
        <end position="200"/>
    </location>
</feature>
<evidence type="ECO:0000313" key="4">
    <source>
        <dbReference type="Proteomes" id="UP000231198"/>
    </source>
</evidence>
<comment type="caution">
    <text evidence="3">The sequence shown here is derived from an EMBL/GenBank/DDBJ whole genome shotgun (WGS) entry which is preliminary data.</text>
</comment>
<accession>A0A2H0WSE1</accession>
<sequence length="620" mass="67254">MKKALIIGLTIFLIILILLSLLLSIFRKDSSQETSLKITPIPTSSRKLTESLSGNKTISTVSPTNTASKTAGSELTSKVTTLSKTDFLLLEALKKSLPYSSSDFDVEYSPLLNMFIVTKKTSQTTEKFNEWAKNHGIQQLSENNNLFIFTNKEINEYKSEIENTYESIKNSQTNGLDSTDTKTGSSSVTPFVENGKAGEPDDSYKAASDLLKTILLMQYVKTTPTPVIPEISIPYESPSITNYPTNISPVSNATSSLSELFNEIGQKVGVPPKILEGIMMVEYPSTFDLSSEEIALYSTPGNTIPGCGPNQCSAAGPMQVTIGIDSNGSSSCSGCCGKETCLSSCPNAWLSYGGAVNTYGGYSHTPNPCNLRDNIYVAAAKLKSDSGATSATSWTQDEVYKAGKRYYGSCTATPPNLGGLTYCEYLWQYYTKNSGGTGSGSNSSESNTYSNYTYYSQCDDTYGDLALPGGCTLCRAGCGPTTAAMILSSKVDTSYTPQKLIDLYEQNGYQLNCSGSYYSNAKSVIEQAGVQTSDLIFYYPSSVSGSEIIEDVKSYIQAGWTIFALANFRCTAGSCGHFFWIVDVDAQNNILAFDPFYGRYEIPYNESAKSPRYRIGFGVK</sequence>
<dbReference type="InterPro" id="IPR039564">
    <property type="entry name" value="Peptidase_C39-like"/>
</dbReference>
<evidence type="ECO:0000256" key="1">
    <source>
        <dbReference type="SAM" id="MobiDB-lite"/>
    </source>
</evidence>
<feature type="compositionally biased region" description="Polar residues" evidence="1">
    <location>
        <begin position="170"/>
        <end position="189"/>
    </location>
</feature>
<reference evidence="4" key="1">
    <citation type="submission" date="2017-09" db="EMBL/GenBank/DDBJ databases">
        <title>Depth-based differentiation of microbial function through sediment-hosted aquifers and enrichment of novel symbionts in the deep terrestrial subsurface.</title>
        <authorList>
            <person name="Probst A.J."/>
            <person name="Ladd B."/>
            <person name="Jarett J.K."/>
            <person name="Geller-Mcgrath D.E."/>
            <person name="Sieber C.M.K."/>
            <person name="Emerson J.B."/>
            <person name="Anantharaman K."/>
            <person name="Thomas B.C."/>
            <person name="Malmstrom R."/>
            <person name="Stieglmeier M."/>
            <person name="Klingl A."/>
            <person name="Woyke T."/>
            <person name="Ryan C.M."/>
            <person name="Banfield J.F."/>
        </authorList>
    </citation>
    <scope>NUCLEOTIDE SEQUENCE [LARGE SCALE GENOMIC DNA]</scope>
</reference>
<organism evidence="3 4">
    <name type="scientific">Candidatus Roizmanbacteria bacterium CG09_land_8_20_14_0_10_41_9</name>
    <dbReference type="NCBI Taxonomy" id="1974850"/>
    <lineage>
        <taxon>Bacteria</taxon>
        <taxon>Candidatus Roizmaniibacteriota</taxon>
    </lineage>
</organism>
<protein>
    <recommendedName>
        <fullName evidence="2">Peptidase C39-like domain-containing protein</fullName>
    </recommendedName>
</protein>
<dbReference type="Proteomes" id="UP000231198">
    <property type="component" value="Unassembled WGS sequence"/>
</dbReference>
<proteinExistence type="predicted"/>
<evidence type="ECO:0000259" key="2">
    <source>
        <dbReference type="Pfam" id="PF13529"/>
    </source>
</evidence>
<dbReference type="EMBL" id="PEZG01000061">
    <property type="protein sequence ID" value="PIS15580.1"/>
    <property type="molecule type" value="Genomic_DNA"/>
</dbReference>
<gene>
    <name evidence="3" type="ORF">COT62_02890</name>
</gene>
<name>A0A2H0WSE1_9BACT</name>